<name>A0A2M9X9K0_9LEPT</name>
<dbReference type="CDD" id="cd00038">
    <property type="entry name" value="CAP_ED"/>
    <property type="match status" value="1"/>
</dbReference>
<organism evidence="2 3">
    <name type="scientific">Leptospira hartskeerlii</name>
    <dbReference type="NCBI Taxonomy" id="2023177"/>
    <lineage>
        <taxon>Bacteria</taxon>
        <taxon>Pseudomonadati</taxon>
        <taxon>Spirochaetota</taxon>
        <taxon>Spirochaetia</taxon>
        <taxon>Leptospirales</taxon>
        <taxon>Leptospiraceae</taxon>
        <taxon>Leptospira</taxon>
    </lineage>
</organism>
<dbReference type="Pfam" id="PF00027">
    <property type="entry name" value="cNMP_binding"/>
    <property type="match status" value="1"/>
</dbReference>
<dbReference type="SUPFAM" id="SSF51206">
    <property type="entry name" value="cAMP-binding domain-like"/>
    <property type="match status" value="1"/>
</dbReference>
<dbReference type="InterPro" id="IPR014710">
    <property type="entry name" value="RmlC-like_jellyroll"/>
</dbReference>
<dbReference type="AlphaFoldDB" id="A0A2M9X9K0"/>
<accession>A0A2M9X9K0</accession>
<comment type="caution">
    <text evidence="2">The sequence shown here is derived from an EMBL/GenBank/DDBJ whole genome shotgun (WGS) entry which is preliminary data.</text>
</comment>
<evidence type="ECO:0000313" key="3">
    <source>
        <dbReference type="Proteomes" id="UP000232196"/>
    </source>
</evidence>
<dbReference type="InterPro" id="IPR018490">
    <property type="entry name" value="cNMP-bd_dom_sf"/>
</dbReference>
<sequence>MALDTSVPNQKVTIKAGTVLFPEGSAANSLNVLHSGALRYLVDGPSSRKLELFKISGANLTPGASALFGSGRYPFTIVAEQDCVLSTYVMSQSTVGRSLAARSSLGIMVGRSLLREITESFKKVNQLRKIASDMGKTNDNLSLLYYQFNPSVFPDIKPGQPIADPSSEIVDPVLRLARENLKHYFDNGGILPERPTANYVEEDHSQLLVKYYPEEIEFQDGEFNFVRKVILADPNLLAQLFAPDPSMVSYVCDKLGRVQNNITENAKSILEELDENFSLLLGGVESLTEKYFLILDMAASGYATAPPEFVVPILQVVSQKIERALAGHQALFGSAIPSPSPNIKPFIEKTASLAKKFEASNPTAKAASNGSGISVDGSADATAIRKELANSASTIIQFSGMGGDAIKEFSAMMVKLKSLKNPLDSDNDTRKLRRSITKTYFDIYAACFQKYVNSGKNVPKPVDLMLKYGFFDETMLDDSQLVFMSTFKDAITSVSDIPIHYGTEWLEKIYKRECPTSLDELGQNFFDKVKMDNRNAVFKKESDLPPDIDNPEARLKFEFGAMYEANVRLTTGSLATYLPILTKYHSQIPLGKAYVTKKMLTDTIHDIMAVDFSVFNREVIYNNPEMGINKEFVQRAIVPDFVIVPSIGSKIMMWQELSIHRGSGSKESRGRIVLPIFVQGDLKSLLIDAFAAFRWELCKTILGPEWNNVGNPSITADYMDYVQFYKKNKDLSIEIKEKLAAEFKRFRNERDIFANDYQLWIKYEAEGVQRLNRVVRGIFYRHIPFARTIREKVSKMPAFGEINNRFVNIRTRKFTELENRYKKYINALGSLPDPLRENMEFYRV</sequence>
<evidence type="ECO:0000313" key="2">
    <source>
        <dbReference type="EMBL" id="PJZ24232.1"/>
    </source>
</evidence>
<reference evidence="2 3" key="1">
    <citation type="submission" date="2017-07" db="EMBL/GenBank/DDBJ databases">
        <title>Leptospira spp. isolated from tropical soils.</title>
        <authorList>
            <person name="Thibeaux R."/>
            <person name="Iraola G."/>
            <person name="Ferres I."/>
            <person name="Bierque E."/>
            <person name="Girault D."/>
            <person name="Soupe-Gilbert M.-E."/>
            <person name="Picardeau M."/>
            <person name="Goarant C."/>
        </authorList>
    </citation>
    <scope>NUCLEOTIDE SEQUENCE [LARGE SCALE GENOMIC DNA]</scope>
    <source>
        <strain evidence="2 3">MCA1-C-A1</strain>
    </source>
</reference>
<keyword evidence="3" id="KW-1185">Reference proteome</keyword>
<dbReference type="Proteomes" id="UP000232196">
    <property type="component" value="Unassembled WGS sequence"/>
</dbReference>
<dbReference type="InterPro" id="IPR000595">
    <property type="entry name" value="cNMP-bd_dom"/>
</dbReference>
<dbReference type="RefSeq" id="WP_100707833.1">
    <property type="nucleotide sequence ID" value="NZ_NPDL01000009.1"/>
</dbReference>
<dbReference type="OrthoDB" id="334160at2"/>
<evidence type="ECO:0000259" key="1">
    <source>
        <dbReference type="Pfam" id="PF00027"/>
    </source>
</evidence>
<proteinExistence type="predicted"/>
<dbReference type="Gene3D" id="2.60.120.10">
    <property type="entry name" value="Jelly Rolls"/>
    <property type="match status" value="1"/>
</dbReference>
<dbReference type="EMBL" id="NPDN01000009">
    <property type="protein sequence ID" value="PJZ24232.1"/>
    <property type="molecule type" value="Genomic_DNA"/>
</dbReference>
<gene>
    <name evidence="2" type="ORF">CH357_16305</name>
</gene>
<feature type="domain" description="Cyclic nucleotide-binding" evidence="1">
    <location>
        <begin position="12"/>
        <end position="85"/>
    </location>
</feature>
<protein>
    <submittedName>
        <fullName evidence="2">cAMP-binding protein</fullName>
    </submittedName>
</protein>